<dbReference type="GO" id="GO:0004175">
    <property type="term" value="F:endopeptidase activity"/>
    <property type="evidence" value="ECO:0007669"/>
    <property type="project" value="TreeGrafter"/>
</dbReference>
<dbReference type="EMBL" id="JAGSOJ010000002">
    <property type="protein sequence ID" value="MCM1990282.1"/>
    <property type="molecule type" value="Genomic_DNA"/>
</dbReference>
<organism evidence="9 10">
    <name type="scientific">Oceanirhabdus seepicola</name>
    <dbReference type="NCBI Taxonomy" id="2828781"/>
    <lineage>
        <taxon>Bacteria</taxon>
        <taxon>Bacillati</taxon>
        <taxon>Bacillota</taxon>
        <taxon>Clostridia</taxon>
        <taxon>Eubacteriales</taxon>
        <taxon>Clostridiaceae</taxon>
        <taxon>Oceanirhabdus</taxon>
    </lineage>
</organism>
<dbReference type="SUPFAM" id="SSF50156">
    <property type="entry name" value="PDZ domain-like"/>
    <property type="match status" value="1"/>
</dbReference>
<dbReference type="SMART" id="SM00228">
    <property type="entry name" value="PDZ"/>
    <property type="match status" value="1"/>
</dbReference>
<comment type="similarity">
    <text evidence="1 6">Belongs to the peptidase S41A family.</text>
</comment>
<evidence type="ECO:0000256" key="3">
    <source>
        <dbReference type="ARBA" id="ARBA00022729"/>
    </source>
</evidence>
<evidence type="ECO:0000256" key="1">
    <source>
        <dbReference type="ARBA" id="ARBA00009179"/>
    </source>
</evidence>
<dbReference type="InterPro" id="IPR032812">
    <property type="entry name" value="SbsA_Ig"/>
</dbReference>
<dbReference type="Gene3D" id="3.30.750.44">
    <property type="match status" value="1"/>
</dbReference>
<keyword evidence="2 6" id="KW-0645">Protease</keyword>
<dbReference type="SUPFAM" id="SSF52096">
    <property type="entry name" value="ClpP/crotonase"/>
    <property type="match status" value="1"/>
</dbReference>
<dbReference type="Pfam" id="PF13180">
    <property type="entry name" value="PDZ_2"/>
    <property type="match status" value="1"/>
</dbReference>
<keyword evidence="4 6" id="KW-0378">Hydrolase</keyword>
<evidence type="ECO:0000259" key="8">
    <source>
        <dbReference type="PROSITE" id="PS50106"/>
    </source>
</evidence>
<dbReference type="InterPro" id="IPR005151">
    <property type="entry name" value="Tail-specific_protease"/>
</dbReference>
<dbReference type="Proteomes" id="UP001056429">
    <property type="component" value="Unassembled WGS sequence"/>
</dbReference>
<reference evidence="9" key="2">
    <citation type="submission" date="2021-04" db="EMBL/GenBank/DDBJ databases">
        <authorList>
            <person name="Dong X."/>
        </authorList>
    </citation>
    <scope>NUCLEOTIDE SEQUENCE</scope>
    <source>
        <strain evidence="9">ZWT</strain>
    </source>
</reference>
<dbReference type="PANTHER" id="PTHR32060">
    <property type="entry name" value="TAIL-SPECIFIC PROTEASE"/>
    <property type="match status" value="1"/>
</dbReference>
<evidence type="ECO:0000313" key="10">
    <source>
        <dbReference type="Proteomes" id="UP001056429"/>
    </source>
</evidence>
<dbReference type="RefSeq" id="WP_250859320.1">
    <property type="nucleotide sequence ID" value="NZ_JAGSOJ010000002.1"/>
</dbReference>
<protein>
    <submittedName>
        <fullName evidence="9">PDZ domain-containing protein</fullName>
    </submittedName>
</protein>
<dbReference type="GO" id="GO:0008236">
    <property type="term" value="F:serine-type peptidase activity"/>
    <property type="evidence" value="ECO:0007669"/>
    <property type="project" value="UniProtKB-KW"/>
</dbReference>
<sequence length="503" mass="56508">MDFNRKVKRSLTAIILAVCIIFGQVNQAFADVKDEIRDEVLFYLLQYYKDGVPVEILKAETVDEMMELIDDKYTKYFSKDEYDEFINAIDNKIFGIGVYIKEHEEGLLVSDVIKTGPAEAVGIKSGDIIVKAGDANLKGLTVDEAVTYVKGEKGTEIKITVRRGKEELIFNVVRDEIRLPTVEMEWLNDDTTAHIIINTFGQKTTQEFHDLVKDAQKQEAQNYIIDLRYNGGGYMDVALEIAGMMIGNETVLVVDKKQEKGVELKDYASDIIIDKPIIFLVNNMSASSSEILSAAIRDYDKAYFIGDTTYGKGVAQSLIELSDGSALKVTTQEFFSPGKRKINEIGITPNLKTTDVNPLVLAKLIFGDINDVEEAFAKVQEAEELYVVDDSQYRDKVLNGWEVNVDMISSKLRIKPEQNIKIKFNSELEGDISEIKDDIHIYNGFNGDEIEAEVSVNGKMLIVDPKEELIDGMNYVMSFEPGIKSVDGNKLNRGKMITIKVKK</sequence>
<reference evidence="9" key="1">
    <citation type="journal article" date="2021" name="mSystems">
        <title>Bacteria and Archaea Synergistically Convert Glycine Betaine to Biogenic Methane in the Formosa Cold Seep of the South China Sea.</title>
        <authorList>
            <person name="Li L."/>
            <person name="Zhang W."/>
            <person name="Zhang S."/>
            <person name="Song L."/>
            <person name="Sun Q."/>
            <person name="Zhang H."/>
            <person name="Xiang H."/>
            <person name="Dong X."/>
        </authorList>
    </citation>
    <scope>NUCLEOTIDE SEQUENCE</scope>
    <source>
        <strain evidence="9">ZWT</strain>
    </source>
</reference>
<dbReference type="SMART" id="SM00245">
    <property type="entry name" value="TSPc"/>
    <property type="match status" value="1"/>
</dbReference>
<keyword evidence="10" id="KW-1185">Reference proteome</keyword>
<dbReference type="InterPro" id="IPR036034">
    <property type="entry name" value="PDZ_sf"/>
</dbReference>
<feature type="domain" description="PDZ" evidence="8">
    <location>
        <begin position="96"/>
        <end position="150"/>
    </location>
</feature>
<evidence type="ECO:0000256" key="7">
    <source>
        <dbReference type="SAM" id="SignalP"/>
    </source>
</evidence>
<evidence type="ECO:0000256" key="5">
    <source>
        <dbReference type="ARBA" id="ARBA00022825"/>
    </source>
</evidence>
<evidence type="ECO:0000313" key="9">
    <source>
        <dbReference type="EMBL" id="MCM1990282.1"/>
    </source>
</evidence>
<name>A0A9J6P0P1_9CLOT</name>
<dbReference type="AlphaFoldDB" id="A0A9J6P0P1"/>
<keyword evidence="5 6" id="KW-0720">Serine protease</keyword>
<dbReference type="GO" id="GO:0006508">
    <property type="term" value="P:proteolysis"/>
    <property type="evidence" value="ECO:0007669"/>
    <property type="project" value="UniProtKB-KW"/>
</dbReference>
<dbReference type="CDD" id="cd07560">
    <property type="entry name" value="Peptidase_S41_CPP"/>
    <property type="match status" value="1"/>
</dbReference>
<dbReference type="CDD" id="cd06782">
    <property type="entry name" value="cpPDZ_CPP-like"/>
    <property type="match status" value="1"/>
</dbReference>
<dbReference type="Gene3D" id="2.30.42.10">
    <property type="match status" value="1"/>
</dbReference>
<dbReference type="InterPro" id="IPR001478">
    <property type="entry name" value="PDZ"/>
</dbReference>
<dbReference type="InterPro" id="IPR029045">
    <property type="entry name" value="ClpP/crotonase-like_dom_sf"/>
</dbReference>
<dbReference type="Pfam" id="PF03572">
    <property type="entry name" value="Peptidase_S41"/>
    <property type="match status" value="1"/>
</dbReference>
<evidence type="ECO:0000256" key="6">
    <source>
        <dbReference type="RuleBase" id="RU004404"/>
    </source>
</evidence>
<dbReference type="InterPro" id="IPR004447">
    <property type="entry name" value="Peptidase_S41A"/>
</dbReference>
<comment type="caution">
    <text evidence="9">The sequence shown here is derived from an EMBL/GenBank/DDBJ whole genome shotgun (WGS) entry which is preliminary data.</text>
</comment>
<dbReference type="NCBIfam" id="TIGR00225">
    <property type="entry name" value="prc"/>
    <property type="match status" value="1"/>
</dbReference>
<proteinExistence type="inferred from homology"/>
<keyword evidence="3 7" id="KW-0732">Signal</keyword>
<dbReference type="Pfam" id="PF13205">
    <property type="entry name" value="Big_5"/>
    <property type="match status" value="1"/>
</dbReference>
<dbReference type="PROSITE" id="PS50106">
    <property type="entry name" value="PDZ"/>
    <property type="match status" value="1"/>
</dbReference>
<dbReference type="PANTHER" id="PTHR32060:SF30">
    <property type="entry name" value="CARBOXY-TERMINAL PROCESSING PROTEASE CTPA"/>
    <property type="match status" value="1"/>
</dbReference>
<feature type="chain" id="PRO_5039927276" evidence="7">
    <location>
        <begin position="31"/>
        <end position="503"/>
    </location>
</feature>
<accession>A0A9J6P0P1</accession>
<dbReference type="GO" id="GO:0007165">
    <property type="term" value="P:signal transduction"/>
    <property type="evidence" value="ECO:0007669"/>
    <property type="project" value="TreeGrafter"/>
</dbReference>
<evidence type="ECO:0000256" key="4">
    <source>
        <dbReference type="ARBA" id="ARBA00022801"/>
    </source>
</evidence>
<feature type="signal peptide" evidence="7">
    <location>
        <begin position="1"/>
        <end position="30"/>
    </location>
</feature>
<dbReference type="GO" id="GO:0030288">
    <property type="term" value="C:outer membrane-bounded periplasmic space"/>
    <property type="evidence" value="ECO:0007669"/>
    <property type="project" value="TreeGrafter"/>
</dbReference>
<evidence type="ECO:0000256" key="2">
    <source>
        <dbReference type="ARBA" id="ARBA00022670"/>
    </source>
</evidence>
<gene>
    <name evidence="9" type="ORF">KDK92_11100</name>
</gene>
<dbReference type="Gene3D" id="3.90.226.10">
    <property type="entry name" value="2-enoyl-CoA Hydratase, Chain A, domain 1"/>
    <property type="match status" value="1"/>
</dbReference>